<protein>
    <recommendedName>
        <fullName evidence="4">PARP catalytic domain-containing protein</fullName>
    </recommendedName>
</protein>
<feature type="region of interest" description="Disordered" evidence="1">
    <location>
        <begin position="1"/>
        <end position="54"/>
    </location>
</feature>
<evidence type="ECO:0008006" key="4">
    <source>
        <dbReference type="Google" id="ProtNLM"/>
    </source>
</evidence>
<dbReference type="PANTHER" id="PTHR31681">
    <property type="entry name" value="C2H2-LIKE ZINC FINGER PROTEIN"/>
    <property type="match status" value="1"/>
</dbReference>
<dbReference type="EMBL" id="CACVBS010000035">
    <property type="protein sequence ID" value="CAA7261936.1"/>
    <property type="molecule type" value="Genomic_DNA"/>
</dbReference>
<dbReference type="AlphaFoldDB" id="A0A8S0W950"/>
<keyword evidence="3" id="KW-1185">Reference proteome</keyword>
<dbReference type="Proteomes" id="UP000467700">
    <property type="component" value="Unassembled WGS sequence"/>
</dbReference>
<gene>
    <name evidence="2" type="ORF">AAE3_LOCUS4429</name>
</gene>
<name>A0A8S0W950_CYCAE</name>
<accession>A0A8S0W950</accession>
<dbReference type="SUPFAM" id="SSF56399">
    <property type="entry name" value="ADP-ribosylation"/>
    <property type="match status" value="1"/>
</dbReference>
<sequence length="485" mass="52354">MYASSSLQGYGATSPDDDDQRDLSDNEYVFGDDDDDDNLDFTEDVSPADIPPAPAPYYPGVTTCIVCQQRPPYSKNGKSYPTCGNTCARVLEEAIGNATPPRGTTRGRSRGIAHTPSRPPPLALSDVSQAPQSTSPTNASSSVGNLAQHTAALRSPRPVRPRPRPLALGADLSGQASSSTANLNRSQANTSTITLHRPAPAPAPPTDPCVVCQTRPCYSANYVTCGLTCAEKLCRQGAADKTMCDYCHRRPKLAGHNQCGKACADNAKVACLLCKSRPKFKRFHLCGKTCKSFSVKITPLILEAPRGHATYELVESKFKSGWKVNTPPAIRNVYKIIENKNFLQPYDRYKKTVGNEVFRYHGTTRRCTLGSNGNTQLCSNAQCALCCILKTSFKTSLANPTGAFGPGIYTSSAANKAYSYSSGGTGAVLLTKVVLGKVRTVNAWNEVMSCPPGFHSVVFDRQNGQLNETIIYQDDAIRPVFLITF</sequence>
<evidence type="ECO:0000256" key="1">
    <source>
        <dbReference type="SAM" id="MobiDB-lite"/>
    </source>
</evidence>
<organism evidence="2 3">
    <name type="scientific">Cyclocybe aegerita</name>
    <name type="common">Black poplar mushroom</name>
    <name type="synonym">Agrocybe aegerita</name>
    <dbReference type="NCBI Taxonomy" id="1973307"/>
    <lineage>
        <taxon>Eukaryota</taxon>
        <taxon>Fungi</taxon>
        <taxon>Dikarya</taxon>
        <taxon>Basidiomycota</taxon>
        <taxon>Agaricomycotina</taxon>
        <taxon>Agaricomycetes</taxon>
        <taxon>Agaricomycetidae</taxon>
        <taxon>Agaricales</taxon>
        <taxon>Agaricineae</taxon>
        <taxon>Bolbitiaceae</taxon>
        <taxon>Cyclocybe</taxon>
    </lineage>
</organism>
<feature type="compositionally biased region" description="Polar residues" evidence="1">
    <location>
        <begin position="174"/>
        <end position="188"/>
    </location>
</feature>
<feature type="region of interest" description="Disordered" evidence="1">
    <location>
        <begin position="97"/>
        <end position="188"/>
    </location>
</feature>
<proteinExistence type="predicted"/>
<evidence type="ECO:0000313" key="3">
    <source>
        <dbReference type="Proteomes" id="UP000467700"/>
    </source>
</evidence>
<dbReference type="OrthoDB" id="9514740at2759"/>
<reference evidence="2 3" key="1">
    <citation type="submission" date="2020-01" db="EMBL/GenBank/DDBJ databases">
        <authorList>
            <person name="Gupta K D."/>
        </authorList>
    </citation>
    <scope>NUCLEOTIDE SEQUENCE [LARGE SCALE GENOMIC DNA]</scope>
</reference>
<dbReference type="PANTHER" id="PTHR31681:SF3">
    <property type="entry name" value="OS04G0690100 PROTEIN"/>
    <property type="match status" value="1"/>
</dbReference>
<evidence type="ECO:0000313" key="2">
    <source>
        <dbReference type="EMBL" id="CAA7261936.1"/>
    </source>
</evidence>
<dbReference type="Gene3D" id="3.90.228.10">
    <property type="match status" value="1"/>
</dbReference>
<feature type="compositionally biased region" description="Acidic residues" evidence="1">
    <location>
        <begin position="30"/>
        <end position="43"/>
    </location>
</feature>
<comment type="caution">
    <text evidence="2">The sequence shown here is derived from an EMBL/GenBank/DDBJ whole genome shotgun (WGS) entry which is preliminary data.</text>
</comment>
<feature type="compositionally biased region" description="Polar residues" evidence="1">
    <location>
        <begin position="126"/>
        <end position="148"/>
    </location>
</feature>